<dbReference type="EMBL" id="CAEZYK010000007">
    <property type="protein sequence ID" value="CAB4715299.1"/>
    <property type="molecule type" value="Genomic_DNA"/>
</dbReference>
<evidence type="ECO:0000256" key="1">
    <source>
        <dbReference type="ARBA" id="ARBA00023002"/>
    </source>
</evidence>
<dbReference type="GO" id="GO:0016705">
    <property type="term" value="F:oxidoreductase activity, acting on paired donors, with incorporation or reduction of molecular oxygen"/>
    <property type="evidence" value="ECO:0007669"/>
    <property type="project" value="InterPro"/>
</dbReference>
<dbReference type="InterPro" id="IPR011251">
    <property type="entry name" value="Luciferase-like_dom"/>
</dbReference>
<feature type="domain" description="Luciferase-like" evidence="3">
    <location>
        <begin position="15"/>
        <end position="253"/>
    </location>
</feature>
<dbReference type="Gene3D" id="3.20.20.30">
    <property type="entry name" value="Luciferase-like domain"/>
    <property type="match status" value="1"/>
</dbReference>
<dbReference type="InterPro" id="IPR050766">
    <property type="entry name" value="Bact_Lucif_Oxidored"/>
</dbReference>
<dbReference type="EMBL" id="CAFBPQ010000033">
    <property type="protein sequence ID" value="CAB5027398.1"/>
    <property type="molecule type" value="Genomic_DNA"/>
</dbReference>
<protein>
    <submittedName>
        <fullName evidence="5">Unannotated protein</fullName>
    </submittedName>
</protein>
<dbReference type="GO" id="GO:0004497">
    <property type="term" value="F:monooxygenase activity"/>
    <property type="evidence" value="ECO:0007669"/>
    <property type="project" value="UniProtKB-KW"/>
</dbReference>
<evidence type="ECO:0000313" key="4">
    <source>
        <dbReference type="EMBL" id="CAB4715299.1"/>
    </source>
</evidence>
<keyword evidence="2" id="KW-0503">Monooxygenase</keyword>
<gene>
    <name evidence="4" type="ORF">UFOPK2683_00238</name>
    <name evidence="5" type="ORF">UFOPK3897_01553</name>
    <name evidence="6" type="ORF">UFOPK4121_01057</name>
</gene>
<dbReference type="InterPro" id="IPR036661">
    <property type="entry name" value="Luciferase-like_sf"/>
</dbReference>
<dbReference type="GO" id="GO:0005829">
    <property type="term" value="C:cytosol"/>
    <property type="evidence" value="ECO:0007669"/>
    <property type="project" value="TreeGrafter"/>
</dbReference>
<dbReference type="PANTHER" id="PTHR30137">
    <property type="entry name" value="LUCIFERASE-LIKE MONOOXYGENASE"/>
    <property type="match status" value="1"/>
</dbReference>
<keyword evidence="1" id="KW-0560">Oxidoreductase</keyword>
<dbReference type="PANTHER" id="PTHR30137:SF8">
    <property type="entry name" value="BLR5498 PROTEIN"/>
    <property type="match status" value="1"/>
</dbReference>
<dbReference type="EMBL" id="CAFBOF010000057">
    <property type="protein sequence ID" value="CAB4987863.1"/>
    <property type="molecule type" value="Genomic_DNA"/>
</dbReference>
<dbReference type="Pfam" id="PF00296">
    <property type="entry name" value="Bac_luciferase"/>
    <property type="match status" value="1"/>
</dbReference>
<dbReference type="SUPFAM" id="SSF51679">
    <property type="entry name" value="Bacterial luciferase-like"/>
    <property type="match status" value="1"/>
</dbReference>
<evidence type="ECO:0000313" key="5">
    <source>
        <dbReference type="EMBL" id="CAB4987863.1"/>
    </source>
</evidence>
<accession>A0A6J7NB63</accession>
<dbReference type="AlphaFoldDB" id="A0A6J7NB63"/>
<sequence>MSALTAVRFNCVQPGVEPVAMAERYQAFVEMAGYADDCGVPMLTLEEHHGASDGWSPAPLIMAGLVFGRTKNIGVSVSALLAPLHDPLRIAEDIAVLDLASGGRLTVIVGLGYRPYEYAAHGKDWESRGALMDECLDVMMAAWTGESFEYRGTTVQVTPRPFTQPHPMLLVGGTSKPAARRAARHGLPMFPAAHLPEIEAYYYEKCAEYGTQGFCLMPSPNTAMVHVAEDPDATWSELGKYFLHEATTYSHWQTPDIASAVHSHADSVEALRAEGIYQVLTPDEALGAATANGAINLHPLVGGMPIAEGWNSLRLYCEQVLPRLPA</sequence>
<reference evidence="5" key="1">
    <citation type="submission" date="2020-05" db="EMBL/GenBank/DDBJ databases">
        <authorList>
            <person name="Chiriac C."/>
            <person name="Salcher M."/>
            <person name="Ghai R."/>
            <person name="Kavagutti S V."/>
        </authorList>
    </citation>
    <scope>NUCLEOTIDE SEQUENCE</scope>
</reference>
<name>A0A6J7NB63_9ZZZZ</name>
<evidence type="ECO:0000256" key="2">
    <source>
        <dbReference type="ARBA" id="ARBA00023033"/>
    </source>
</evidence>
<evidence type="ECO:0000313" key="6">
    <source>
        <dbReference type="EMBL" id="CAB5027398.1"/>
    </source>
</evidence>
<organism evidence="5">
    <name type="scientific">freshwater metagenome</name>
    <dbReference type="NCBI Taxonomy" id="449393"/>
    <lineage>
        <taxon>unclassified sequences</taxon>
        <taxon>metagenomes</taxon>
        <taxon>ecological metagenomes</taxon>
    </lineage>
</organism>
<proteinExistence type="predicted"/>
<evidence type="ECO:0000259" key="3">
    <source>
        <dbReference type="Pfam" id="PF00296"/>
    </source>
</evidence>